<protein>
    <recommendedName>
        <fullName evidence="3">UDP-N-acetyl glucosamine 2-epimerase</fullName>
    </recommendedName>
</protein>
<dbReference type="Proteomes" id="UP000199072">
    <property type="component" value="Unassembled WGS sequence"/>
</dbReference>
<accession>A0A1G7HFV9</accession>
<proteinExistence type="predicted"/>
<gene>
    <name evidence="1" type="ORF">SAMN05216464_111214</name>
</gene>
<dbReference type="SUPFAM" id="SSF53756">
    <property type="entry name" value="UDP-Glycosyltransferase/glycogen phosphorylase"/>
    <property type="match status" value="1"/>
</dbReference>
<dbReference type="Gene3D" id="3.40.50.12580">
    <property type="match status" value="1"/>
</dbReference>
<dbReference type="STRING" id="1391627.SAMN05216464_111214"/>
<dbReference type="OrthoDB" id="166868at2"/>
<evidence type="ECO:0000313" key="2">
    <source>
        <dbReference type="Proteomes" id="UP000199072"/>
    </source>
</evidence>
<reference evidence="1 2" key="1">
    <citation type="submission" date="2016-10" db="EMBL/GenBank/DDBJ databases">
        <authorList>
            <person name="de Groot N.N."/>
        </authorList>
    </citation>
    <scope>NUCLEOTIDE SEQUENCE [LARGE SCALE GENOMIC DNA]</scope>
    <source>
        <strain evidence="1 2">47C3B</strain>
    </source>
</reference>
<name>A0A1G7HFV9_9SPHI</name>
<dbReference type="InterPro" id="IPR043148">
    <property type="entry name" value="TagF_C"/>
</dbReference>
<organism evidence="1 2">
    <name type="scientific">Mucilaginibacter pineti</name>
    <dbReference type="NCBI Taxonomy" id="1391627"/>
    <lineage>
        <taxon>Bacteria</taxon>
        <taxon>Pseudomonadati</taxon>
        <taxon>Bacteroidota</taxon>
        <taxon>Sphingobacteriia</taxon>
        <taxon>Sphingobacteriales</taxon>
        <taxon>Sphingobacteriaceae</taxon>
        <taxon>Mucilaginibacter</taxon>
    </lineage>
</organism>
<keyword evidence="2" id="KW-1185">Reference proteome</keyword>
<sequence>MQKILFITGSVNQTLQMHQIAAELPEFDCWFSQVFTDSPFLNFLVERTPLLNGTVMAGQFRENSERYLKNHGLQIDYKAQLNTYDLVVFCSDLIVPKRLRVKKTVWVQEGMVDKFTLLSKLVKAFKLPPFLCGNTSLNGSSNICDVFCAASAGYKQYFAKTGTENRKIAVTGIPNYDNLRQFLNNDFPHRNYVMVATTDMRETYRFENRPAFIKEAVKIAAGRPLLFKLHPNEDVKRAEREIRKYAPAGTLIYNSGNTNHMIANCCELITQYSTVVYTGIILGKKVHSWFNVDELKRLAPVQNNGGSAKKIAQICRAYINHRGTRDSFDVQKALSKKAPQFFTAQLMVNY</sequence>
<evidence type="ECO:0000313" key="1">
    <source>
        <dbReference type="EMBL" id="SDE99387.1"/>
    </source>
</evidence>
<dbReference type="RefSeq" id="WP_091152637.1">
    <property type="nucleotide sequence ID" value="NZ_FNAI01000011.1"/>
</dbReference>
<dbReference type="AlphaFoldDB" id="A0A1G7HFV9"/>
<dbReference type="EMBL" id="FNAI01000011">
    <property type="protein sequence ID" value="SDE99387.1"/>
    <property type="molecule type" value="Genomic_DNA"/>
</dbReference>
<evidence type="ECO:0008006" key="3">
    <source>
        <dbReference type="Google" id="ProtNLM"/>
    </source>
</evidence>